<sequence>MLLDKKTYFVKEQVELMKLAGTYDIYDAETNIQVGIAKEEPGTMIKFLRLLVNKSILPNRINVYDSENQSLVFYIQKPMSFLRSKVFVYNSNGDHIGYFKGKILTIGGGFFVYDSNEREVAEIIGDWKGWNFRFVNSQEKEIGTVTKKWAGIGKELFTSADNYVISLNDAAESESEHNKLLLAAGLAIDTVYKEHK</sequence>
<dbReference type="InterPro" id="IPR005552">
    <property type="entry name" value="Scramblase"/>
</dbReference>
<proteinExistence type="predicted"/>
<dbReference type="InterPro" id="IPR025659">
    <property type="entry name" value="Tubby-like_C"/>
</dbReference>
<dbReference type="RefSeq" id="WP_184311116.1">
    <property type="nucleotide sequence ID" value="NZ_JACHEN010000016.1"/>
</dbReference>
<gene>
    <name evidence="1" type="ORF">HNQ80_002690</name>
</gene>
<protein>
    <submittedName>
        <fullName evidence="1">Uncharacterized protein YxjI</fullName>
    </submittedName>
</protein>
<organism evidence="1 2">
    <name type="scientific">Anaerosolibacter carboniphilus</name>
    <dbReference type="NCBI Taxonomy" id="1417629"/>
    <lineage>
        <taxon>Bacteria</taxon>
        <taxon>Bacillati</taxon>
        <taxon>Bacillota</taxon>
        <taxon>Clostridia</taxon>
        <taxon>Peptostreptococcales</taxon>
        <taxon>Thermotaleaceae</taxon>
        <taxon>Anaerosolibacter</taxon>
    </lineage>
</organism>
<dbReference type="Proteomes" id="UP000579281">
    <property type="component" value="Unassembled WGS sequence"/>
</dbReference>
<accession>A0A841KSM8</accession>
<dbReference type="GO" id="GO:0005886">
    <property type="term" value="C:plasma membrane"/>
    <property type="evidence" value="ECO:0007669"/>
    <property type="project" value="TreeGrafter"/>
</dbReference>
<dbReference type="EMBL" id="JACHEN010000016">
    <property type="protein sequence ID" value="MBB6216586.1"/>
    <property type="molecule type" value="Genomic_DNA"/>
</dbReference>
<dbReference type="GO" id="GO:0017128">
    <property type="term" value="F:phospholipid scramblase activity"/>
    <property type="evidence" value="ECO:0007669"/>
    <property type="project" value="InterPro"/>
</dbReference>
<dbReference type="PANTHER" id="PTHR23248">
    <property type="entry name" value="PHOSPHOLIPID SCRAMBLASE-RELATED"/>
    <property type="match status" value="1"/>
</dbReference>
<comment type="caution">
    <text evidence="1">The sequence shown here is derived from an EMBL/GenBank/DDBJ whole genome shotgun (WGS) entry which is preliminary data.</text>
</comment>
<evidence type="ECO:0000313" key="1">
    <source>
        <dbReference type="EMBL" id="MBB6216586.1"/>
    </source>
</evidence>
<name>A0A841KSM8_9FIRM</name>
<evidence type="ECO:0000313" key="2">
    <source>
        <dbReference type="Proteomes" id="UP000579281"/>
    </source>
</evidence>
<keyword evidence="2" id="KW-1185">Reference proteome</keyword>
<dbReference type="SUPFAM" id="SSF54518">
    <property type="entry name" value="Tubby C-terminal domain-like"/>
    <property type="match status" value="1"/>
</dbReference>
<dbReference type="AlphaFoldDB" id="A0A841KSM8"/>
<dbReference type="PANTHER" id="PTHR23248:SF9">
    <property type="entry name" value="PHOSPHOLIPID SCRAMBLASE"/>
    <property type="match status" value="1"/>
</dbReference>
<reference evidence="1 2" key="1">
    <citation type="submission" date="2020-08" db="EMBL/GenBank/DDBJ databases">
        <title>Genomic Encyclopedia of Type Strains, Phase IV (KMG-IV): sequencing the most valuable type-strain genomes for metagenomic binning, comparative biology and taxonomic classification.</title>
        <authorList>
            <person name="Goeker M."/>
        </authorList>
    </citation>
    <scope>NUCLEOTIDE SEQUENCE [LARGE SCALE GENOMIC DNA]</scope>
    <source>
        <strain evidence="1 2">DSM 103526</strain>
    </source>
</reference>
<dbReference type="Pfam" id="PF03803">
    <property type="entry name" value="Scramblase"/>
    <property type="match status" value="1"/>
</dbReference>